<organism evidence="3 4">
    <name type="scientific">Phyllotreta striolata</name>
    <name type="common">Striped flea beetle</name>
    <name type="synonym">Crioceris striolata</name>
    <dbReference type="NCBI Taxonomy" id="444603"/>
    <lineage>
        <taxon>Eukaryota</taxon>
        <taxon>Metazoa</taxon>
        <taxon>Ecdysozoa</taxon>
        <taxon>Arthropoda</taxon>
        <taxon>Hexapoda</taxon>
        <taxon>Insecta</taxon>
        <taxon>Pterygota</taxon>
        <taxon>Neoptera</taxon>
        <taxon>Endopterygota</taxon>
        <taxon>Coleoptera</taxon>
        <taxon>Polyphaga</taxon>
        <taxon>Cucujiformia</taxon>
        <taxon>Chrysomeloidea</taxon>
        <taxon>Chrysomelidae</taxon>
        <taxon>Galerucinae</taxon>
        <taxon>Alticini</taxon>
        <taxon>Phyllotreta</taxon>
    </lineage>
</organism>
<dbReference type="Pfam" id="PF26080">
    <property type="entry name" value="CUB_animal"/>
    <property type="match status" value="1"/>
</dbReference>
<dbReference type="PANTHER" id="PTHR33236:SF6">
    <property type="entry name" value="CUB DOMAIN-CONTAINING PROTEIN"/>
    <property type="match status" value="1"/>
</dbReference>
<evidence type="ECO:0000259" key="2">
    <source>
        <dbReference type="Pfam" id="PF26080"/>
    </source>
</evidence>
<dbReference type="OrthoDB" id="2105077at2759"/>
<feature type="signal peptide" evidence="1">
    <location>
        <begin position="1"/>
        <end position="17"/>
    </location>
</feature>
<dbReference type="Proteomes" id="UP001153712">
    <property type="component" value="Chromosome 8"/>
</dbReference>
<keyword evidence="4" id="KW-1185">Reference proteome</keyword>
<protein>
    <recommendedName>
        <fullName evidence="2">CUB domain-containing protein</fullName>
    </recommendedName>
</protein>
<evidence type="ECO:0000313" key="4">
    <source>
        <dbReference type="Proteomes" id="UP001153712"/>
    </source>
</evidence>
<accession>A0A9N9XWE0</accession>
<evidence type="ECO:0000313" key="3">
    <source>
        <dbReference type="EMBL" id="CAG9864674.1"/>
    </source>
</evidence>
<dbReference type="PANTHER" id="PTHR33236">
    <property type="entry name" value="INTRAFLAGELLAR TRANSPORT PROTEIN 122 FAMILY PROTEIN-RELATED"/>
    <property type="match status" value="1"/>
</dbReference>
<name>A0A9N9XWE0_PHYSR</name>
<dbReference type="EMBL" id="OU900101">
    <property type="protein sequence ID" value="CAG9864674.1"/>
    <property type="molecule type" value="Genomic_DNA"/>
</dbReference>
<keyword evidence="1" id="KW-0732">Signal</keyword>
<proteinExistence type="predicted"/>
<dbReference type="AlphaFoldDB" id="A0A9N9XWE0"/>
<dbReference type="InterPro" id="IPR058698">
    <property type="entry name" value="CUB_metazoa"/>
</dbReference>
<feature type="chain" id="PRO_5040443520" description="CUB domain-containing protein" evidence="1">
    <location>
        <begin position="18"/>
        <end position="253"/>
    </location>
</feature>
<gene>
    <name evidence="3" type="ORF">PHYEVI_LOCUS10925</name>
</gene>
<evidence type="ECO:0000256" key="1">
    <source>
        <dbReference type="SAM" id="SignalP"/>
    </source>
</evidence>
<reference evidence="3" key="1">
    <citation type="submission" date="2022-01" db="EMBL/GenBank/DDBJ databases">
        <authorList>
            <person name="King R."/>
        </authorList>
    </citation>
    <scope>NUCLEOTIDE SEQUENCE</scope>
</reference>
<sequence length="253" mass="27890">MLGVVVWFSVIPTVVYCWSDNWFGDLFNPKTNQLAKANDNQRNSRFLSLFTYVQYQIPECMDGDGNYGTCTSPSECIARGGTISGACAGGYGACCLFFATCGTTVRENGTYFVNNEYPEGYDGTGSCQVTLLKSNPDICQFRLDFAELNIMQPDAQNHICNNDQFLASGGNPAPWTVVSEKMENSDTANTVQPEQGCLQYFTGVSGQILSYNYDPVAGAQLSNQDYSICVRPEWNFCGIQYTQCPNNDPGKYI</sequence>
<feature type="domain" description="CUB" evidence="2">
    <location>
        <begin position="195"/>
        <end position="246"/>
    </location>
</feature>